<evidence type="ECO:0000313" key="1">
    <source>
        <dbReference type="EMBL" id="TYS84644.1"/>
    </source>
</evidence>
<gene>
    <name evidence="1" type="ORF">FZC85_14850</name>
</gene>
<dbReference type="RefSeq" id="WP_148969075.1">
    <property type="nucleotide sequence ID" value="NZ_CANLNA010000002.1"/>
</dbReference>
<keyword evidence="1" id="KW-0723">Serine/threonine-protein kinase</keyword>
<dbReference type="STRING" id="189382.BHE18_17205"/>
<sequence length="226" mass="26301">MDNKWEAALPSLSQVTVFSNLNNEPVRIHGGDDSLRCIGVGTDAAVFQSIYAPEYAFKLYAEDKGSKINIEEKVYNTIGNSPFFSTCYAAYDKFLVLSYEDGPTLFDCLLQGIHIPEQVVQDVEDARQYVRDQGLNPRDIHLKNILLQNGRAKIIDVSEYVLPGNDFRWEHLKKAYEEHYHLIDGRAIPFWLLETIRKWYNSWNKHFTSYEEFMKIVLKFTSFKRD</sequence>
<keyword evidence="1" id="KW-0808">Transferase</keyword>
<reference evidence="1 2" key="1">
    <citation type="submission" date="2019-08" db="EMBL/GenBank/DDBJ databases">
        <title>Bacillus genomes from the desert of Cuatro Cienegas, Coahuila.</title>
        <authorList>
            <person name="Olmedo-Alvarez G."/>
        </authorList>
    </citation>
    <scope>NUCLEOTIDE SEQUENCE [LARGE SCALE GENOMIC DNA]</scope>
    <source>
        <strain evidence="1 2">CH87b_3T</strain>
    </source>
</reference>
<evidence type="ECO:0000313" key="2">
    <source>
        <dbReference type="Proteomes" id="UP000324269"/>
    </source>
</evidence>
<keyword evidence="1" id="KW-0418">Kinase</keyword>
<dbReference type="Proteomes" id="UP000324269">
    <property type="component" value="Unassembled WGS sequence"/>
</dbReference>
<dbReference type="EMBL" id="VTEZ01000004">
    <property type="protein sequence ID" value="TYS84644.1"/>
    <property type="molecule type" value="Genomic_DNA"/>
</dbReference>
<dbReference type="AlphaFoldDB" id="A0A5D4UBF5"/>
<dbReference type="SUPFAM" id="SSF56112">
    <property type="entry name" value="Protein kinase-like (PK-like)"/>
    <property type="match status" value="1"/>
</dbReference>
<name>A0A5D4UBF5_9BACI</name>
<accession>A0A5D4UBF5</accession>
<dbReference type="GO" id="GO:0004674">
    <property type="term" value="F:protein serine/threonine kinase activity"/>
    <property type="evidence" value="ECO:0007669"/>
    <property type="project" value="UniProtKB-KW"/>
</dbReference>
<dbReference type="OrthoDB" id="529320at2"/>
<organism evidence="1 2">
    <name type="scientific">Rossellomorea aquimaris</name>
    <dbReference type="NCBI Taxonomy" id="189382"/>
    <lineage>
        <taxon>Bacteria</taxon>
        <taxon>Bacillati</taxon>
        <taxon>Bacillota</taxon>
        <taxon>Bacilli</taxon>
        <taxon>Bacillales</taxon>
        <taxon>Bacillaceae</taxon>
        <taxon>Rossellomorea</taxon>
    </lineage>
</organism>
<comment type="caution">
    <text evidence="1">The sequence shown here is derived from an EMBL/GenBank/DDBJ whole genome shotgun (WGS) entry which is preliminary data.</text>
</comment>
<proteinExistence type="predicted"/>
<protein>
    <submittedName>
        <fullName evidence="1">Serine/threonine protein kinase</fullName>
    </submittedName>
</protein>
<dbReference type="InterPro" id="IPR011009">
    <property type="entry name" value="Kinase-like_dom_sf"/>
</dbReference>